<sequence length="78" mass="8455">MLPRTFWGGVIELARWPFSIAFGWWGIGLVLLAFQTPGPPTDGPRAILALPLGLILVGVGGLIFLQLGRAKRALLRPH</sequence>
<dbReference type="EMBL" id="CP042582">
    <property type="protein sequence ID" value="QEX23579.1"/>
    <property type="molecule type" value="Genomic_DNA"/>
</dbReference>
<protein>
    <submittedName>
        <fullName evidence="2">Uncharacterized protein</fullName>
    </submittedName>
</protein>
<gene>
    <name evidence="2" type="ORF">FRZ61_35170</name>
</gene>
<evidence type="ECO:0000256" key="1">
    <source>
        <dbReference type="SAM" id="Phobius"/>
    </source>
</evidence>
<evidence type="ECO:0000313" key="3">
    <source>
        <dbReference type="Proteomes" id="UP000325797"/>
    </source>
</evidence>
<feature type="transmembrane region" description="Helical" evidence="1">
    <location>
        <begin position="12"/>
        <end position="34"/>
    </location>
</feature>
<keyword evidence="3" id="KW-1185">Reference proteome</keyword>
<dbReference type="KEGG" id="hadh:FRZ61_35170"/>
<keyword evidence="1" id="KW-0472">Membrane</keyword>
<reference evidence="2 3" key="1">
    <citation type="submission" date="2019-08" db="EMBL/GenBank/DDBJ databases">
        <title>Hyperibacter terrae gen. nov., sp. nov. and Hyperibacter viscosus sp. nov., two new members in the family Rhodospirillaceae isolated from the rhizosphere of Hypericum perforatum.</title>
        <authorList>
            <person name="Noviana Z."/>
        </authorList>
    </citation>
    <scope>NUCLEOTIDE SEQUENCE [LARGE SCALE GENOMIC DNA]</scope>
    <source>
        <strain evidence="2 3">R5959</strain>
    </source>
</reference>
<evidence type="ECO:0000313" key="2">
    <source>
        <dbReference type="EMBL" id="QEX23579.1"/>
    </source>
</evidence>
<dbReference type="AlphaFoldDB" id="A0A5J6N167"/>
<name>A0A5J6N167_9PROT</name>
<keyword evidence="1" id="KW-0812">Transmembrane</keyword>
<keyword evidence="1" id="KW-1133">Transmembrane helix</keyword>
<feature type="transmembrane region" description="Helical" evidence="1">
    <location>
        <begin position="46"/>
        <end position="67"/>
    </location>
</feature>
<dbReference type="Proteomes" id="UP000325797">
    <property type="component" value="Chromosome"/>
</dbReference>
<accession>A0A5J6N167</accession>
<organism evidence="2 3">
    <name type="scientific">Hypericibacter adhaerens</name>
    <dbReference type="NCBI Taxonomy" id="2602016"/>
    <lineage>
        <taxon>Bacteria</taxon>
        <taxon>Pseudomonadati</taxon>
        <taxon>Pseudomonadota</taxon>
        <taxon>Alphaproteobacteria</taxon>
        <taxon>Rhodospirillales</taxon>
        <taxon>Dongiaceae</taxon>
        <taxon>Hypericibacter</taxon>
    </lineage>
</organism>
<dbReference type="RefSeq" id="WP_151118943.1">
    <property type="nucleotide sequence ID" value="NZ_CP042582.1"/>
</dbReference>
<proteinExistence type="predicted"/>